<comment type="similarity">
    <text evidence="2 10">Belongs to the glycosyltransferase 31 family.</text>
</comment>
<dbReference type="InterPro" id="IPR002659">
    <property type="entry name" value="Glyco_trans_31"/>
</dbReference>
<organism evidence="11 12">
    <name type="scientific">Hypsibius exemplaris</name>
    <name type="common">Freshwater tardigrade</name>
    <dbReference type="NCBI Taxonomy" id="2072580"/>
    <lineage>
        <taxon>Eukaryota</taxon>
        <taxon>Metazoa</taxon>
        <taxon>Ecdysozoa</taxon>
        <taxon>Tardigrada</taxon>
        <taxon>Eutardigrada</taxon>
        <taxon>Parachela</taxon>
        <taxon>Hypsibioidea</taxon>
        <taxon>Hypsibiidae</taxon>
        <taxon>Hypsibius</taxon>
    </lineage>
</organism>
<evidence type="ECO:0000256" key="10">
    <source>
        <dbReference type="RuleBase" id="RU363063"/>
    </source>
</evidence>
<dbReference type="GO" id="GO:0006493">
    <property type="term" value="P:protein O-linked glycosylation"/>
    <property type="evidence" value="ECO:0007669"/>
    <property type="project" value="TreeGrafter"/>
</dbReference>
<dbReference type="EC" id="2.4.1.-" evidence="10"/>
<dbReference type="OrthoDB" id="5512589at2759"/>
<dbReference type="GO" id="GO:0016758">
    <property type="term" value="F:hexosyltransferase activity"/>
    <property type="evidence" value="ECO:0007669"/>
    <property type="project" value="InterPro"/>
</dbReference>
<evidence type="ECO:0000256" key="8">
    <source>
        <dbReference type="ARBA" id="ARBA00023034"/>
    </source>
</evidence>
<dbReference type="AlphaFoldDB" id="A0A9X6NPQ4"/>
<evidence type="ECO:0000256" key="1">
    <source>
        <dbReference type="ARBA" id="ARBA00004323"/>
    </source>
</evidence>
<evidence type="ECO:0000256" key="2">
    <source>
        <dbReference type="ARBA" id="ARBA00008661"/>
    </source>
</evidence>
<dbReference type="PANTHER" id="PTHR11214:SF3">
    <property type="entry name" value="BETA-1,3-GALACTOSYLTRANSFERASE 6"/>
    <property type="match status" value="1"/>
</dbReference>
<sequence>MHRPQKNSQVKLFQCASKYHRDFIISTTKSTLISMREQPPRAHPAIRIIRNRRSILSCFILLACLIILLSLRNTDSQQINQAPELNESRSFLQIFHSARKNLRKFDFGAELVYAVRAEQINRQYIIQPSACTAHIRVVMVIHSKPSNFEKRQTIRRTWGSLLTEECGLKRIFVFGTLTAIEIDLQTALELEAELHGDLLQTSNDDNYRVSALNSLHAFQWVAGNCPDSLYTSKADDDVWISIPKYYKFLVEHFNSSSQVFGLQVGGGTVLRSPDSKYYVPREEFAGDKYPTYISGTLVSFPTNLLSRLLHVSKTFESVMFLDDAFVYGVLLHRANVTIAWMPDIAITLKDDSTKCVKRDVTAVHYVQPDKMVQLWKDPWEDGRSVSVGDGWPHWETVGLSGRRSVGLSGRRLASLGDGRSQWETVGRSPWETVCPTSGKRVTVYPGSG</sequence>
<dbReference type="GO" id="GO:0000139">
    <property type="term" value="C:Golgi membrane"/>
    <property type="evidence" value="ECO:0007669"/>
    <property type="project" value="UniProtKB-SubCell"/>
</dbReference>
<keyword evidence="4" id="KW-0808">Transferase</keyword>
<proteinExistence type="inferred from homology"/>
<comment type="caution">
    <text evidence="11">The sequence shown here is derived from an EMBL/GenBank/DDBJ whole genome shotgun (WGS) entry which is preliminary data.</text>
</comment>
<comment type="subcellular location">
    <subcellularLocation>
        <location evidence="1 10">Golgi apparatus membrane</location>
        <topology evidence="1 10">Single-pass type II membrane protein</topology>
    </subcellularLocation>
</comment>
<evidence type="ECO:0000256" key="4">
    <source>
        <dbReference type="ARBA" id="ARBA00022679"/>
    </source>
</evidence>
<dbReference type="EMBL" id="MTYJ01000332">
    <property type="protein sequence ID" value="OWA53604.1"/>
    <property type="molecule type" value="Genomic_DNA"/>
</dbReference>
<evidence type="ECO:0000256" key="7">
    <source>
        <dbReference type="ARBA" id="ARBA00022989"/>
    </source>
</evidence>
<evidence type="ECO:0000256" key="9">
    <source>
        <dbReference type="ARBA" id="ARBA00023136"/>
    </source>
</evidence>
<evidence type="ECO:0000313" key="12">
    <source>
        <dbReference type="Proteomes" id="UP000192578"/>
    </source>
</evidence>
<keyword evidence="7 10" id="KW-1133">Transmembrane helix</keyword>
<keyword evidence="12" id="KW-1185">Reference proteome</keyword>
<name>A0A9X6NPQ4_HYPEX</name>
<evidence type="ECO:0000256" key="6">
    <source>
        <dbReference type="ARBA" id="ARBA00022968"/>
    </source>
</evidence>
<keyword evidence="9 10" id="KW-0472">Membrane</keyword>
<keyword evidence="8 10" id="KW-0333">Golgi apparatus</keyword>
<reference evidence="12" key="1">
    <citation type="submission" date="2017-01" db="EMBL/GenBank/DDBJ databases">
        <title>Comparative genomics of anhydrobiosis in the tardigrade Hypsibius dujardini.</title>
        <authorList>
            <person name="Yoshida Y."/>
            <person name="Koutsovoulos G."/>
            <person name="Laetsch D."/>
            <person name="Stevens L."/>
            <person name="Kumar S."/>
            <person name="Horikawa D."/>
            <person name="Ishino K."/>
            <person name="Komine S."/>
            <person name="Tomita M."/>
            <person name="Blaxter M."/>
            <person name="Arakawa K."/>
        </authorList>
    </citation>
    <scope>NUCLEOTIDE SEQUENCE [LARGE SCALE GENOMIC DNA]</scope>
    <source>
        <strain evidence="12">Z151</strain>
    </source>
</reference>
<gene>
    <name evidence="11" type="ORF">BV898_18025</name>
</gene>
<dbReference type="Proteomes" id="UP000192578">
    <property type="component" value="Unassembled WGS sequence"/>
</dbReference>
<protein>
    <recommendedName>
        <fullName evidence="10">Hexosyltransferase</fullName>
        <ecNumber evidence="10">2.4.1.-</ecNumber>
    </recommendedName>
</protein>
<dbReference type="PANTHER" id="PTHR11214">
    <property type="entry name" value="BETA-1,3-N-ACETYLGLUCOSAMINYLTRANSFERASE"/>
    <property type="match status" value="1"/>
</dbReference>
<evidence type="ECO:0000256" key="5">
    <source>
        <dbReference type="ARBA" id="ARBA00022692"/>
    </source>
</evidence>
<keyword evidence="3 10" id="KW-0328">Glycosyltransferase</keyword>
<keyword evidence="6 10" id="KW-0735">Signal-anchor</keyword>
<accession>A0A9X6NPQ4</accession>
<feature type="transmembrane region" description="Helical" evidence="10">
    <location>
        <begin position="54"/>
        <end position="71"/>
    </location>
</feature>
<dbReference type="Pfam" id="PF01762">
    <property type="entry name" value="Galactosyl_T"/>
    <property type="match status" value="1"/>
</dbReference>
<dbReference type="Gene3D" id="3.90.550.50">
    <property type="match status" value="1"/>
</dbReference>
<evidence type="ECO:0000313" key="11">
    <source>
        <dbReference type="EMBL" id="OWA53604.1"/>
    </source>
</evidence>
<keyword evidence="5 10" id="KW-0812">Transmembrane</keyword>
<evidence type="ECO:0000256" key="3">
    <source>
        <dbReference type="ARBA" id="ARBA00022676"/>
    </source>
</evidence>